<dbReference type="RefSeq" id="WP_158637699.1">
    <property type="nucleotide sequence ID" value="NZ_JACHOA010000004.1"/>
</dbReference>
<comment type="caution">
    <text evidence="2">The sequence shown here is derived from an EMBL/GenBank/DDBJ whole genome shotgun (WGS) entry which is preliminary data.</text>
</comment>
<dbReference type="AlphaFoldDB" id="A0A7W7EUT7"/>
<dbReference type="Proteomes" id="UP000538566">
    <property type="component" value="Unassembled WGS sequence"/>
</dbReference>
<evidence type="ECO:0000313" key="2">
    <source>
        <dbReference type="EMBL" id="MBB4614296.1"/>
    </source>
</evidence>
<dbReference type="SUPFAM" id="SSF54909">
    <property type="entry name" value="Dimeric alpha+beta barrel"/>
    <property type="match status" value="1"/>
</dbReference>
<dbReference type="InterPro" id="IPR010753">
    <property type="entry name" value="DUF1330"/>
</dbReference>
<evidence type="ECO:0000313" key="3">
    <source>
        <dbReference type="Proteomes" id="UP000538566"/>
    </source>
</evidence>
<dbReference type="Pfam" id="PF07045">
    <property type="entry name" value="DUF1330"/>
    <property type="match status" value="1"/>
</dbReference>
<evidence type="ECO:0000259" key="1">
    <source>
        <dbReference type="Pfam" id="PF07045"/>
    </source>
</evidence>
<feature type="domain" description="DUF1330" evidence="1">
    <location>
        <begin position="6"/>
        <end position="96"/>
    </location>
</feature>
<dbReference type="PANTHER" id="PTHR41521">
    <property type="match status" value="1"/>
</dbReference>
<dbReference type="PANTHER" id="PTHR41521:SF4">
    <property type="entry name" value="BLR0684 PROTEIN"/>
    <property type="match status" value="1"/>
</dbReference>
<gene>
    <name evidence="2" type="ORF">GGR37_002582</name>
</gene>
<dbReference type="EMBL" id="JACHOA010000004">
    <property type="protein sequence ID" value="MBB4614296.1"/>
    <property type="molecule type" value="Genomic_DNA"/>
</dbReference>
<keyword evidence="3" id="KW-1185">Reference proteome</keyword>
<sequence>MATRMIALLYAENMDWIPEYSANVPQMVAKYGGSYNFISTGEVKVLEGTFPAPTGIGIFDFPSVEAAQQFLDAEEYKPYLELRNKHSRNEIFAFDGREV</sequence>
<name>A0A7W7EUT7_9SPHN</name>
<protein>
    <submittedName>
        <fullName evidence="2">Uncharacterized protein (DUF1330 family)</fullName>
    </submittedName>
</protein>
<reference evidence="2 3" key="1">
    <citation type="submission" date="2020-08" db="EMBL/GenBank/DDBJ databases">
        <title>Genomic Encyclopedia of Type Strains, Phase IV (KMG-IV): sequencing the most valuable type-strain genomes for metagenomic binning, comparative biology and taxonomic classification.</title>
        <authorList>
            <person name="Goeker M."/>
        </authorList>
    </citation>
    <scope>NUCLEOTIDE SEQUENCE [LARGE SCALE GENOMIC DNA]</scope>
    <source>
        <strain evidence="2 3">DSM 17507</strain>
    </source>
</reference>
<organism evidence="2 3">
    <name type="scientific">Novosphingobium taihuense</name>
    <dbReference type="NCBI Taxonomy" id="260085"/>
    <lineage>
        <taxon>Bacteria</taxon>
        <taxon>Pseudomonadati</taxon>
        <taxon>Pseudomonadota</taxon>
        <taxon>Alphaproteobacteria</taxon>
        <taxon>Sphingomonadales</taxon>
        <taxon>Sphingomonadaceae</taxon>
        <taxon>Novosphingobium</taxon>
    </lineage>
</organism>
<dbReference type="OrthoDB" id="9806380at2"/>
<dbReference type="InterPro" id="IPR011008">
    <property type="entry name" value="Dimeric_a/b-barrel"/>
</dbReference>
<dbReference type="Gene3D" id="3.30.70.100">
    <property type="match status" value="1"/>
</dbReference>
<proteinExistence type="predicted"/>
<accession>A0A7W7EUT7</accession>